<dbReference type="OrthoDB" id="540004at2759"/>
<sequence length="229" mass="25491">MSEIPDTQQLKANMKKAYDDIAPVSLTWTESSHKERLLRLEPLIATLEPKEDHQVNVLELGCGAGVPCTQLLASKPHINVTGNDISSTQIALARETLPSSVELIEGDMMGLEFNPEQFDAVLAMYSLIHLPREEQREILRRIRTWLKPGGRFLANFSADGFLGAVDNSWLGGKEGAVFWSGWGREKTNEIMREIGFALEVDEITESVEEDSNGVGISVPFHWVQARKSS</sequence>
<evidence type="ECO:0000259" key="3">
    <source>
        <dbReference type="Pfam" id="PF13649"/>
    </source>
</evidence>
<dbReference type="PANTHER" id="PTHR43861">
    <property type="entry name" value="TRANS-ACONITATE 2-METHYLTRANSFERASE-RELATED"/>
    <property type="match status" value="1"/>
</dbReference>
<keyword evidence="5" id="KW-1185">Reference proteome</keyword>
<evidence type="ECO:0000256" key="1">
    <source>
        <dbReference type="ARBA" id="ARBA00022603"/>
    </source>
</evidence>
<dbReference type="AlphaFoldDB" id="A0A9W9P764"/>
<evidence type="ECO:0000313" key="5">
    <source>
        <dbReference type="Proteomes" id="UP001150941"/>
    </source>
</evidence>
<dbReference type="GO" id="GO:0008168">
    <property type="term" value="F:methyltransferase activity"/>
    <property type="evidence" value="ECO:0007669"/>
    <property type="project" value="UniProtKB-KW"/>
</dbReference>
<name>A0A9W9P764_9EURO</name>
<keyword evidence="2" id="KW-0808">Transferase</keyword>
<dbReference type="CDD" id="cd02440">
    <property type="entry name" value="AdoMet_MTases"/>
    <property type="match status" value="1"/>
</dbReference>
<dbReference type="PANTHER" id="PTHR43861:SF1">
    <property type="entry name" value="TRANS-ACONITATE 2-METHYLTRANSFERASE"/>
    <property type="match status" value="1"/>
</dbReference>
<dbReference type="SUPFAM" id="SSF53335">
    <property type="entry name" value="S-adenosyl-L-methionine-dependent methyltransferases"/>
    <property type="match status" value="1"/>
</dbReference>
<reference evidence="4" key="2">
    <citation type="journal article" date="2023" name="IMA Fungus">
        <title>Comparative genomic study of the Penicillium genus elucidates a diverse pangenome and 15 lateral gene transfer events.</title>
        <authorList>
            <person name="Petersen C."/>
            <person name="Sorensen T."/>
            <person name="Nielsen M.R."/>
            <person name="Sondergaard T.E."/>
            <person name="Sorensen J.L."/>
            <person name="Fitzpatrick D.A."/>
            <person name="Frisvad J.C."/>
            <person name="Nielsen K.L."/>
        </authorList>
    </citation>
    <scope>NUCLEOTIDE SEQUENCE</scope>
    <source>
        <strain evidence="4">IBT 19713</strain>
    </source>
</reference>
<evidence type="ECO:0000256" key="2">
    <source>
        <dbReference type="ARBA" id="ARBA00022679"/>
    </source>
</evidence>
<organism evidence="4 5">
    <name type="scientific">Penicillium chermesinum</name>
    <dbReference type="NCBI Taxonomy" id="63820"/>
    <lineage>
        <taxon>Eukaryota</taxon>
        <taxon>Fungi</taxon>
        <taxon>Dikarya</taxon>
        <taxon>Ascomycota</taxon>
        <taxon>Pezizomycotina</taxon>
        <taxon>Eurotiomycetes</taxon>
        <taxon>Eurotiomycetidae</taxon>
        <taxon>Eurotiales</taxon>
        <taxon>Aspergillaceae</taxon>
        <taxon>Penicillium</taxon>
    </lineage>
</organism>
<proteinExistence type="predicted"/>
<dbReference type="GeneID" id="83200273"/>
<dbReference type="Pfam" id="PF13649">
    <property type="entry name" value="Methyltransf_25"/>
    <property type="match status" value="1"/>
</dbReference>
<dbReference type="EMBL" id="JAPQKS010000003">
    <property type="protein sequence ID" value="KAJ5239054.1"/>
    <property type="molecule type" value="Genomic_DNA"/>
</dbReference>
<gene>
    <name evidence="4" type="ORF">N7468_003673</name>
</gene>
<feature type="domain" description="Methyltransferase" evidence="3">
    <location>
        <begin position="57"/>
        <end position="150"/>
    </location>
</feature>
<comment type="caution">
    <text evidence="4">The sequence shown here is derived from an EMBL/GenBank/DDBJ whole genome shotgun (WGS) entry which is preliminary data.</text>
</comment>
<keyword evidence="1" id="KW-0489">Methyltransferase</keyword>
<dbReference type="Proteomes" id="UP001150941">
    <property type="component" value="Unassembled WGS sequence"/>
</dbReference>
<dbReference type="RefSeq" id="XP_058331973.1">
    <property type="nucleotide sequence ID" value="XM_058472970.1"/>
</dbReference>
<reference evidence="4" key="1">
    <citation type="submission" date="2022-11" db="EMBL/GenBank/DDBJ databases">
        <authorList>
            <person name="Petersen C."/>
        </authorList>
    </citation>
    <scope>NUCLEOTIDE SEQUENCE</scope>
    <source>
        <strain evidence="4">IBT 19713</strain>
    </source>
</reference>
<dbReference type="Gene3D" id="3.40.50.150">
    <property type="entry name" value="Vaccinia Virus protein VP39"/>
    <property type="match status" value="1"/>
</dbReference>
<dbReference type="GO" id="GO:0032259">
    <property type="term" value="P:methylation"/>
    <property type="evidence" value="ECO:0007669"/>
    <property type="project" value="UniProtKB-KW"/>
</dbReference>
<dbReference type="InterPro" id="IPR041698">
    <property type="entry name" value="Methyltransf_25"/>
</dbReference>
<dbReference type="InterPro" id="IPR029063">
    <property type="entry name" value="SAM-dependent_MTases_sf"/>
</dbReference>
<evidence type="ECO:0000313" key="4">
    <source>
        <dbReference type="EMBL" id="KAJ5239054.1"/>
    </source>
</evidence>
<protein>
    <recommendedName>
        <fullName evidence="3">Methyltransferase domain-containing protein</fullName>
    </recommendedName>
</protein>
<accession>A0A9W9P764</accession>